<evidence type="ECO:0000259" key="1">
    <source>
        <dbReference type="Pfam" id="PF03432"/>
    </source>
</evidence>
<accession>A0A7W8ZR65</accession>
<evidence type="ECO:0000313" key="3">
    <source>
        <dbReference type="Proteomes" id="UP000537204"/>
    </source>
</evidence>
<feature type="domain" description="MobA/VirD2-like nuclease" evidence="1">
    <location>
        <begin position="17"/>
        <end position="107"/>
    </location>
</feature>
<organism evidence="2 3">
    <name type="scientific">Pedobacter cryoconitis</name>
    <dbReference type="NCBI Taxonomy" id="188932"/>
    <lineage>
        <taxon>Bacteria</taxon>
        <taxon>Pseudomonadati</taxon>
        <taxon>Bacteroidota</taxon>
        <taxon>Sphingobacteriia</taxon>
        <taxon>Sphingobacteriales</taxon>
        <taxon>Sphingobacteriaceae</taxon>
        <taxon>Pedobacter</taxon>
    </lineage>
</organism>
<gene>
    <name evidence="2" type="ORF">HDE68_004271</name>
</gene>
<dbReference type="RefSeq" id="WP_260171823.1">
    <property type="nucleotide sequence ID" value="NZ_JACHCE010000008.1"/>
</dbReference>
<dbReference type="EMBL" id="JACHCE010000008">
    <property type="protein sequence ID" value="MBB5638342.1"/>
    <property type="molecule type" value="Genomic_DNA"/>
</dbReference>
<sequence length="121" mass="13841">MVAKISIGRSIRGILHYNENKVIDGEAKLILPSGFAGEVENMSFEHKLKRFEHLTILKQSVKTNAPHISLNFHTSENIDDAKMQDIAIAYMESIGFGDQPFLVYKHNVDIPIKMALLQFWW</sequence>
<dbReference type="AlphaFoldDB" id="A0A7W8ZR65"/>
<dbReference type="InterPro" id="IPR005094">
    <property type="entry name" value="Endonuclease_MobA/VirD2"/>
</dbReference>
<evidence type="ECO:0000313" key="2">
    <source>
        <dbReference type="EMBL" id="MBB5638342.1"/>
    </source>
</evidence>
<dbReference type="Proteomes" id="UP000537204">
    <property type="component" value="Unassembled WGS sequence"/>
</dbReference>
<protein>
    <recommendedName>
        <fullName evidence="1">MobA/VirD2-like nuclease domain-containing protein</fullName>
    </recommendedName>
</protein>
<dbReference type="Pfam" id="PF03432">
    <property type="entry name" value="Relaxase"/>
    <property type="match status" value="1"/>
</dbReference>
<name>A0A7W8ZR65_9SPHI</name>
<comment type="caution">
    <text evidence="2">The sequence shown here is derived from an EMBL/GenBank/DDBJ whole genome shotgun (WGS) entry which is preliminary data.</text>
</comment>
<proteinExistence type="predicted"/>
<reference evidence="2 3" key="1">
    <citation type="submission" date="2020-08" db="EMBL/GenBank/DDBJ databases">
        <title>Genomic Encyclopedia of Type Strains, Phase IV (KMG-V): Genome sequencing to study the core and pangenomes of soil and plant-associated prokaryotes.</title>
        <authorList>
            <person name="Whitman W."/>
        </authorList>
    </citation>
    <scope>NUCLEOTIDE SEQUENCE [LARGE SCALE GENOMIC DNA]</scope>
    <source>
        <strain evidence="2 3">S3M1</strain>
    </source>
</reference>